<dbReference type="Pfam" id="PF04965">
    <property type="entry name" value="GPW_gp25"/>
    <property type="match status" value="1"/>
</dbReference>
<proteinExistence type="predicted"/>
<accession>A0A557QKE4</accession>
<dbReference type="NCBIfam" id="TIGR03357">
    <property type="entry name" value="VI_zyme"/>
    <property type="match status" value="1"/>
</dbReference>
<reference evidence="2 3" key="1">
    <citation type="submission" date="2019-07" db="EMBL/GenBank/DDBJ databases">
        <title>The pathways for chlorine oxyanion respiration interact through the shared metabolite chlorate.</title>
        <authorList>
            <person name="Barnum T.P."/>
            <person name="Cheng Y."/>
            <person name="Hill K.A."/>
            <person name="Lucas L.N."/>
            <person name="Carlson H.K."/>
            <person name="Coates J.D."/>
        </authorList>
    </citation>
    <scope>NUCLEOTIDE SEQUENCE [LARGE SCALE GENOMIC DNA]</scope>
    <source>
        <strain evidence="2 3">SFB-3</strain>
    </source>
</reference>
<evidence type="ECO:0000259" key="1">
    <source>
        <dbReference type="Pfam" id="PF04965"/>
    </source>
</evidence>
<name>A0A557QKE4_9RHOO</name>
<dbReference type="AlphaFoldDB" id="A0A557QKE4"/>
<comment type="caution">
    <text evidence="2">The sequence shown here is derived from an EMBL/GenBank/DDBJ whole genome shotgun (WGS) entry which is preliminary data.</text>
</comment>
<dbReference type="SUPFAM" id="SSF160719">
    <property type="entry name" value="gpW/gp25-like"/>
    <property type="match status" value="1"/>
</dbReference>
<dbReference type="RefSeq" id="WP_144310609.1">
    <property type="nucleotide sequence ID" value="NZ_VMNK01000015.1"/>
</dbReference>
<dbReference type="Gene3D" id="3.10.450.40">
    <property type="match status" value="1"/>
</dbReference>
<organism evidence="2 3">
    <name type="scientific">Denitromonas halophila</name>
    <dbReference type="NCBI Taxonomy" id="1629404"/>
    <lineage>
        <taxon>Bacteria</taxon>
        <taxon>Pseudomonadati</taxon>
        <taxon>Pseudomonadota</taxon>
        <taxon>Betaproteobacteria</taxon>
        <taxon>Rhodocyclales</taxon>
        <taxon>Zoogloeaceae</taxon>
        <taxon>Denitromonas</taxon>
    </lineage>
</organism>
<feature type="domain" description="IraD/Gp25-like" evidence="1">
    <location>
        <begin position="29"/>
        <end position="129"/>
    </location>
</feature>
<dbReference type="InterPro" id="IPR053176">
    <property type="entry name" value="T6SS_TssE1-like"/>
</dbReference>
<dbReference type="OrthoDB" id="119583at2"/>
<keyword evidence="3" id="KW-1185">Reference proteome</keyword>
<dbReference type="PANTHER" id="PTHR38595:SF1">
    <property type="entry name" value="TYPE VI SECRETION SYSTEM COMPONENT TSSE1"/>
    <property type="match status" value="1"/>
</dbReference>
<dbReference type="InterPro" id="IPR007048">
    <property type="entry name" value="IraD/Gp25-like"/>
</dbReference>
<evidence type="ECO:0000313" key="3">
    <source>
        <dbReference type="Proteomes" id="UP000319502"/>
    </source>
</evidence>
<sequence length="159" mass="17942">MKGFEPSIFDKLFDESPMQALRRRLSMDEVKDAVARDLEALLNTRTVIDESLASDFPRALSSVASFGLNDFSGLSLSSVNDRRRICASIERTIARHEPRLREIEVGLELDRRSINALYFSIRAVLVVRPAQEPVSFDAMLQPTTLQYSIGRQRSRIGNA</sequence>
<gene>
    <name evidence="2" type="primary">tssE</name>
    <name evidence="2" type="ORF">FHP91_16525</name>
</gene>
<dbReference type="Proteomes" id="UP000319502">
    <property type="component" value="Unassembled WGS sequence"/>
</dbReference>
<dbReference type="InterPro" id="IPR017737">
    <property type="entry name" value="TssE1-like"/>
</dbReference>
<evidence type="ECO:0000313" key="2">
    <source>
        <dbReference type="EMBL" id="TVO53379.1"/>
    </source>
</evidence>
<dbReference type="EMBL" id="VMNK01000015">
    <property type="protein sequence ID" value="TVO53379.1"/>
    <property type="molecule type" value="Genomic_DNA"/>
</dbReference>
<protein>
    <submittedName>
        <fullName evidence="2">Type VI secretion system baseplate subunit TssE</fullName>
    </submittedName>
</protein>
<dbReference type="PANTHER" id="PTHR38595">
    <property type="entry name" value="CYTOPLASMIC PROTEIN-RELATED"/>
    <property type="match status" value="1"/>
</dbReference>